<keyword evidence="2" id="KW-1185">Reference proteome</keyword>
<dbReference type="HOGENOM" id="CLU_1709432_0_0_0"/>
<evidence type="ECO:0000313" key="2">
    <source>
        <dbReference type="Proteomes" id="UP000005868"/>
    </source>
</evidence>
<dbReference type="KEGG" id="tli:Tlie_1361"/>
<reference evidence="1 2" key="2">
    <citation type="journal article" date="2012" name="Stand. Genomic Sci.">
        <title>Genome sequence of the moderately thermophilic, amino-acid-degrading and sulfur-reducing bacterium Thermovirga lienii type strain (Cas60314(T)).</title>
        <authorList>
            <person name="Goker M."/>
            <person name="Saunders E."/>
            <person name="Lapidus A."/>
            <person name="Nolan M."/>
            <person name="Lucas S."/>
            <person name="Hammon N."/>
            <person name="Deshpande S."/>
            <person name="Cheng J.F."/>
            <person name="Han C."/>
            <person name="Tapia R."/>
            <person name="Goodwin L.A."/>
            <person name="Pitluck S."/>
            <person name="Liolios K."/>
            <person name="Mavromatis K."/>
            <person name="Pagani I."/>
            <person name="Ivanova N."/>
            <person name="Mikhailova N."/>
            <person name="Pati A."/>
            <person name="Chen A."/>
            <person name="Palaniappan K."/>
            <person name="Land M."/>
            <person name="Chang Y.J."/>
            <person name="Jeffries C.D."/>
            <person name="Brambilla E.M."/>
            <person name="Rohde M."/>
            <person name="Spring S."/>
            <person name="Detter J.C."/>
            <person name="Woyke T."/>
            <person name="Bristow J."/>
            <person name="Eisen J.A."/>
            <person name="Markowitz V."/>
            <person name="Hugenholtz P."/>
            <person name="Kyrpides N.C."/>
            <person name="Klenk H.P."/>
        </authorList>
    </citation>
    <scope>NUCLEOTIDE SEQUENCE [LARGE SCALE GENOMIC DNA]</scope>
    <source>
        <strain evidence="2">ATCC BAA-1197 / DSM 17291 / Cas60314</strain>
    </source>
</reference>
<accession>G7V6H7</accession>
<sequence>MNIKRSTGLVLVLFALFCMFNAGIDLYNSLYNGSDTTTKMSSSFDHLQENIGPSAKIYFFYGNGKCPTCDVIKASAIEAINEIKKTCPNNLNIVWEEINIEEGENAKYITQYGLFSTTVVLQNPSDLQDWRRLDDVWELASNREHLKKYIKNQIIEFLGGCS</sequence>
<dbReference type="Proteomes" id="UP000005868">
    <property type="component" value="Chromosome"/>
</dbReference>
<dbReference type="eggNOG" id="ENOG5033193">
    <property type="taxonomic scope" value="Bacteria"/>
</dbReference>
<protein>
    <recommendedName>
        <fullName evidence="3">Thioredoxin domain-containing protein</fullName>
    </recommendedName>
</protein>
<evidence type="ECO:0000313" key="1">
    <source>
        <dbReference type="EMBL" id="AER67090.1"/>
    </source>
</evidence>
<gene>
    <name evidence="1" type="ordered locus">Tlie_1361</name>
</gene>
<dbReference type="OrthoDB" id="5524063at2"/>
<evidence type="ECO:0008006" key="3">
    <source>
        <dbReference type="Google" id="ProtNLM"/>
    </source>
</evidence>
<reference evidence="2" key="1">
    <citation type="submission" date="2011-10" db="EMBL/GenBank/DDBJ databases">
        <title>The complete genome of chromosome of Thermovirga lienii DSM 17291.</title>
        <authorList>
            <consortium name="US DOE Joint Genome Institute (JGI-PGF)"/>
            <person name="Lucas S."/>
            <person name="Copeland A."/>
            <person name="Lapidus A."/>
            <person name="Glavina del Rio T."/>
            <person name="Dalin E."/>
            <person name="Tice H."/>
            <person name="Bruce D."/>
            <person name="Goodwin L."/>
            <person name="Pitluck S."/>
            <person name="Peters L."/>
            <person name="Mikhailova N."/>
            <person name="Saunders E."/>
            <person name="Kyrpides N."/>
            <person name="Mavromatis K."/>
            <person name="Ivanova N."/>
            <person name="Last F.I."/>
            <person name="Brettin T."/>
            <person name="Detter J.C."/>
            <person name="Han C."/>
            <person name="Larimer F."/>
            <person name="Land M."/>
            <person name="Hauser L."/>
            <person name="Markowitz V."/>
            <person name="Cheng J.-F."/>
            <person name="Hugenholtz P."/>
            <person name="Woyke T."/>
            <person name="Wu D."/>
            <person name="Spring S."/>
            <person name="Schroeder M."/>
            <person name="Brambilla E.-M."/>
            <person name="Klenk H.-P."/>
            <person name="Eisen J.A."/>
        </authorList>
    </citation>
    <scope>NUCLEOTIDE SEQUENCE [LARGE SCALE GENOMIC DNA]</scope>
    <source>
        <strain evidence="2">ATCC BAA-1197 / DSM 17291 / Cas60314</strain>
    </source>
</reference>
<dbReference type="NCBIfam" id="NF040494">
    <property type="entry name" value="nitrored_ArsF"/>
    <property type="match status" value="1"/>
</dbReference>
<proteinExistence type="predicted"/>
<dbReference type="EMBL" id="CP003096">
    <property type="protein sequence ID" value="AER67090.1"/>
    <property type="molecule type" value="Genomic_DNA"/>
</dbReference>
<dbReference type="STRING" id="580340.Tlie_1361"/>
<dbReference type="AlphaFoldDB" id="G7V6H7"/>
<name>G7V6H7_THELD</name>
<dbReference type="InterPro" id="IPR047698">
    <property type="entry name" value="ArsF-like"/>
</dbReference>
<organism evidence="1 2">
    <name type="scientific">Thermovirga lienii (strain ATCC BAA-1197 / DSM 17291 / Cas60314)</name>
    <dbReference type="NCBI Taxonomy" id="580340"/>
    <lineage>
        <taxon>Bacteria</taxon>
        <taxon>Thermotogati</taxon>
        <taxon>Synergistota</taxon>
        <taxon>Synergistia</taxon>
        <taxon>Synergistales</taxon>
        <taxon>Thermovirgaceae</taxon>
        <taxon>Thermovirga</taxon>
    </lineage>
</organism>